<dbReference type="GeneID" id="34214224"/>
<organism evidence="1 4">
    <name type="scientific">Bacillus pseudomycoides</name>
    <dbReference type="NCBI Taxonomy" id="64104"/>
    <lineage>
        <taxon>Bacteria</taxon>
        <taxon>Bacillati</taxon>
        <taxon>Bacillota</taxon>
        <taxon>Bacilli</taxon>
        <taxon>Bacillales</taxon>
        <taxon>Bacillaceae</taxon>
        <taxon>Bacillus</taxon>
        <taxon>Bacillus cereus group</taxon>
    </lineage>
</organism>
<sequence length="90" mass="10716">MYPTLQYFLRAYCTLSVYEDEIINVMTEFLEQEDQETIEKLKSELLHIKQTEAWEEGCLIVAKQGSRIWSLEETREHMGTFVRLLQNKKA</sequence>
<dbReference type="Proteomes" id="UP000221918">
    <property type="component" value="Unassembled WGS sequence"/>
</dbReference>
<proteinExistence type="predicted"/>
<dbReference type="EMBL" id="NUTL01000041">
    <property type="protein sequence ID" value="PHE98749.1"/>
    <property type="molecule type" value="Genomic_DNA"/>
</dbReference>
<gene>
    <name evidence="2" type="ORF">COF81_10725</name>
    <name evidence="1" type="ORF">FOS08_10530</name>
</gene>
<dbReference type="AlphaFoldDB" id="A0A2A8B5D7"/>
<comment type="caution">
    <text evidence="1">The sequence shown here is derived from an EMBL/GenBank/DDBJ whole genome shotgun (WGS) entry which is preliminary data.</text>
</comment>
<dbReference type="KEGG" id="bmyc:DJ92_3210"/>
<dbReference type="Proteomes" id="UP001248134">
    <property type="component" value="Unassembled WGS sequence"/>
</dbReference>
<dbReference type="EMBL" id="VLYX01000008">
    <property type="protein sequence ID" value="MDR4326367.1"/>
    <property type="molecule type" value="Genomic_DNA"/>
</dbReference>
<dbReference type="RefSeq" id="WP_018765579.1">
    <property type="nucleotide sequence ID" value="NZ_CM000743.1"/>
</dbReference>
<evidence type="ECO:0000313" key="3">
    <source>
        <dbReference type="Proteomes" id="UP000221918"/>
    </source>
</evidence>
<reference evidence="1" key="2">
    <citation type="submission" date="2019-07" db="EMBL/GenBank/DDBJ databases">
        <title>Phylogenomic Reclassification of ATCC Bacillus Strains and Various Taxa within the Genus Bacillus.</title>
        <authorList>
            <person name="Riojas M.A."/>
            <person name="Frank A.M."/>
            <person name="Fenn S.L."/>
            <person name="King S.P."/>
            <person name="Brower S.M."/>
            <person name="Hazbon M.H."/>
        </authorList>
    </citation>
    <scope>NUCLEOTIDE SEQUENCE</scope>
    <source>
        <strain evidence="1">NR-12239</strain>
    </source>
</reference>
<protein>
    <submittedName>
        <fullName evidence="1">Uncharacterized protein</fullName>
    </submittedName>
</protein>
<accession>A0A2A8B5D7</accession>
<evidence type="ECO:0000313" key="2">
    <source>
        <dbReference type="EMBL" id="PHE98749.1"/>
    </source>
</evidence>
<reference evidence="2 3" key="1">
    <citation type="submission" date="2017-09" db="EMBL/GenBank/DDBJ databases">
        <title>Large-scale bioinformatics analysis of Bacillus genomes uncovers conserved roles of natural products in bacterial physiology.</title>
        <authorList>
            <consortium name="Agbiome Team Llc"/>
            <person name="Bleich R.M."/>
            <person name="Grubbs K.J."/>
            <person name="Santa Maria K.C."/>
            <person name="Allen S.E."/>
            <person name="Farag S."/>
            <person name="Shank E.A."/>
            <person name="Bowers A."/>
        </authorList>
    </citation>
    <scope>NUCLEOTIDE SEQUENCE [LARGE SCALE GENOMIC DNA]</scope>
    <source>
        <strain evidence="2 3">AFS037265</strain>
    </source>
</reference>
<evidence type="ECO:0000313" key="4">
    <source>
        <dbReference type="Proteomes" id="UP001248134"/>
    </source>
</evidence>
<evidence type="ECO:0000313" key="1">
    <source>
        <dbReference type="EMBL" id="MDR4326367.1"/>
    </source>
</evidence>
<name>A0A2A8B5D7_9BACI</name>